<dbReference type="EMBL" id="JAJAPW010000007">
    <property type="protein sequence ID" value="MCB4800027.1"/>
    <property type="molecule type" value="Genomic_DNA"/>
</dbReference>
<dbReference type="Pfam" id="PF10593">
    <property type="entry name" value="Z1"/>
    <property type="match status" value="1"/>
</dbReference>
<keyword evidence="3" id="KW-1185">Reference proteome</keyword>
<protein>
    <submittedName>
        <fullName evidence="2">Z1 domain-containing protein</fullName>
    </submittedName>
</protein>
<organism evidence="2 3">
    <name type="scientific">Neotamlana laminarinivorans</name>
    <dbReference type="NCBI Taxonomy" id="2883124"/>
    <lineage>
        <taxon>Bacteria</taxon>
        <taxon>Pseudomonadati</taxon>
        <taxon>Bacteroidota</taxon>
        <taxon>Flavobacteriia</taxon>
        <taxon>Flavobacteriales</taxon>
        <taxon>Flavobacteriaceae</taxon>
        <taxon>Neotamlana</taxon>
    </lineage>
</organism>
<evidence type="ECO:0000313" key="3">
    <source>
        <dbReference type="Proteomes" id="UP001139199"/>
    </source>
</evidence>
<name>A0A9X1I4F8_9FLAO</name>
<evidence type="ECO:0000313" key="2">
    <source>
        <dbReference type="EMBL" id="MCB4800027.1"/>
    </source>
</evidence>
<gene>
    <name evidence="2" type="ORF">LG649_14330</name>
</gene>
<sequence length="1060" mass="122154">MNYIDVFKQIIKEEVSKSIVDKRFIDDLFHQIKESVIKTAKLLRLPEVDETTLKSYFETAKNEYLSVNPIDPGISHSLTKEGFKTWLNDKREKEITWDYSKRYFEHLKKTGRSEKVVKETEDSSFSILGKMADPKSKNPIYNKGLVVGAVQSGKTGNFNAVINRAIDAGYEIVIVLAGIMEDLRSQTQERIEKDVIGEGKIDSGEPTGTKGVGKIRRFGVRGDDKVIQIKSLTSESKDFSKAVKELDHTLNDKYVLVCKKNVSVLKNLIIWLHNSLEEGKDKHNIPLLIIDDEADNASLNNMGAKGRNYASKTNGHIRAILELFHVKSYLGYTATPFANVLQDRNEYPENDWEIKYKFKGDDVEKQLKRVDNIFPDDFIELLNPPSNYVGAKQIFDTVMPIDNQTDDNEKIPLVAPAVNDYIDNFPSRLYQNDDEDIVGVENIRSRSEWDEKFGFGGYLDFDSYTDYRKETWASRKEDDFPKELPESLKTAIKCYIIALTIRETRIPSMVNSDLYQPHNTMLVHVSRFTFWQNTTKKLIDEYVNEIVSKINNDKPNSSTSIYTELKKLWYSPYGFAHIVENIKSYLPKGYDDEFMKPIVFDSLIPVFIDAVKGIEVKAINSFTKDKLEYPKNSPKKYIAIGGNRLSRGFTLEGLTINYFIRVTNYSDALLQMGRWFGYRPGYLDCCKIFTTQDSLEKFNDTTLCIEELETEFIKMEEQGKTPQNFVLRVKKHPGTLKITRPSILKNAVEVKWSYQDSLVMTTQLKVDKNSIVNIWDNFKNNIAPKFHKSEKKDILIYRTDANEVINILKTQPNNFNDKNPEHLTKFIELCNERGYLNNWTIALKITGSSKPGLSKELVGLSNDLDFGHVELARRSGPKNKNDKDLFFNKKLFRASSKSANIISSNEDMSILLSDNQKDQAKENFYKFKATEYRRKDKTITKEIAEQKAKKHKTIPERYYREKMNETEGLLMIYLFDARYSFNQRGVDETLKEEFKDYIIDNELTDVIDNTPLVGYAIEFPPIQNDPGGTYLQGDYELDLDEEASNEIDDELEGIIDITEI</sequence>
<reference evidence="2" key="1">
    <citation type="submission" date="2021-10" db="EMBL/GenBank/DDBJ databases">
        <title>Tamlana sargassums sp. nov., and Tamlana laminarinivorans sp. nov., two new bacteria isolated from the brown alga.</title>
        <authorList>
            <person name="Li J."/>
        </authorList>
    </citation>
    <scope>NUCLEOTIDE SEQUENCE</scope>
    <source>
        <strain evidence="2">PT2-4</strain>
    </source>
</reference>
<dbReference type="AlphaFoldDB" id="A0A9X1I4F8"/>
<proteinExistence type="predicted"/>
<dbReference type="Proteomes" id="UP001139199">
    <property type="component" value="Unassembled WGS sequence"/>
</dbReference>
<dbReference type="InterPro" id="IPR018310">
    <property type="entry name" value="Put_endonuclease_Z1-dom"/>
</dbReference>
<dbReference type="RefSeq" id="WP_226544510.1">
    <property type="nucleotide sequence ID" value="NZ_JAJAPW010000007.1"/>
</dbReference>
<feature type="domain" description="Putative endonuclease Z1" evidence="1">
    <location>
        <begin position="487"/>
        <end position="734"/>
    </location>
</feature>
<comment type="caution">
    <text evidence="2">The sequence shown here is derived from an EMBL/GenBank/DDBJ whole genome shotgun (WGS) entry which is preliminary data.</text>
</comment>
<accession>A0A9X1I4F8</accession>
<evidence type="ECO:0000259" key="1">
    <source>
        <dbReference type="Pfam" id="PF10593"/>
    </source>
</evidence>